<dbReference type="PANTHER" id="PTHR22772:SF4">
    <property type="entry name" value="ZINC FINGER ZZ-TYPE AND EF-HAND DOMAIN-CONTAINING PROTEIN 1"/>
    <property type="match status" value="1"/>
</dbReference>
<sequence>MHCDPSHMVPIAMTSCQFMEEAVMSKVTRESPRQYNDHASIEDHVQIPGAAFLFVSFHDRCATTEEGDQLVMSTSADYSENKHVFSGPKENWINFKVSGDSLYYKFTSECMSDDCGYKFTVTGGLLDRFNTGYLILNGVLSVPTVVRELPLDALWNSLLYVCCKQTGQQRLKAVQLLLKVMQTQLRPGASELSIDLGLLKPLWKLFNTMSRTNPPERGTIVPSVLRALTELFLIAESLALEWGMTHEYMVMLHDEEDVQKVVFQGLKNVAAISLALGYKNKATEGFEALKLKKTSAGSDKLKGKELSAHSSQAQ</sequence>
<evidence type="ECO:0000313" key="2">
    <source>
        <dbReference type="Proteomes" id="UP001209878"/>
    </source>
</evidence>
<dbReference type="EMBL" id="JAODUO010000979">
    <property type="protein sequence ID" value="KAK2172240.1"/>
    <property type="molecule type" value="Genomic_DNA"/>
</dbReference>
<reference evidence="1" key="1">
    <citation type="journal article" date="2023" name="Mol. Biol. Evol.">
        <title>Third-Generation Sequencing Reveals the Adaptive Role of the Epigenome in Three Deep-Sea Polychaetes.</title>
        <authorList>
            <person name="Perez M."/>
            <person name="Aroh O."/>
            <person name="Sun Y."/>
            <person name="Lan Y."/>
            <person name="Juniper S.K."/>
            <person name="Young C.R."/>
            <person name="Angers B."/>
            <person name="Qian P.Y."/>
        </authorList>
    </citation>
    <scope>NUCLEOTIDE SEQUENCE</scope>
    <source>
        <strain evidence="1">R07B-5</strain>
    </source>
</reference>
<comment type="caution">
    <text evidence="1">The sequence shown here is derived from an EMBL/GenBank/DDBJ whole genome shotgun (WGS) entry which is preliminary data.</text>
</comment>
<name>A0AAD9NJE9_RIDPI</name>
<keyword evidence="2" id="KW-1185">Reference proteome</keyword>
<dbReference type="PANTHER" id="PTHR22772">
    <property type="entry name" value="NOVEL ZZ TYPE ZINC FINGER DOMAIN CONTAINING PROTEIN"/>
    <property type="match status" value="1"/>
</dbReference>
<dbReference type="Proteomes" id="UP001209878">
    <property type="component" value="Unassembled WGS sequence"/>
</dbReference>
<accession>A0AAD9NJE9</accession>
<organism evidence="1 2">
    <name type="scientific">Ridgeia piscesae</name>
    <name type="common">Tubeworm</name>
    <dbReference type="NCBI Taxonomy" id="27915"/>
    <lineage>
        <taxon>Eukaryota</taxon>
        <taxon>Metazoa</taxon>
        <taxon>Spiralia</taxon>
        <taxon>Lophotrochozoa</taxon>
        <taxon>Annelida</taxon>
        <taxon>Polychaeta</taxon>
        <taxon>Sedentaria</taxon>
        <taxon>Canalipalpata</taxon>
        <taxon>Sabellida</taxon>
        <taxon>Siboglinidae</taxon>
        <taxon>Ridgeia</taxon>
    </lineage>
</organism>
<gene>
    <name evidence="1" type="ORF">NP493_979g01007</name>
</gene>
<proteinExistence type="predicted"/>
<dbReference type="AlphaFoldDB" id="A0AAD9NJE9"/>
<evidence type="ECO:0000313" key="1">
    <source>
        <dbReference type="EMBL" id="KAK2172240.1"/>
    </source>
</evidence>
<protein>
    <submittedName>
        <fullName evidence="1">Uncharacterized protein</fullName>
    </submittedName>
</protein>
<dbReference type="InterPro" id="IPR040099">
    <property type="entry name" value="ZZEF1"/>
</dbReference>